<gene>
    <name evidence="2" type="ORF">WJX75_006105</name>
</gene>
<evidence type="ECO:0000313" key="3">
    <source>
        <dbReference type="Proteomes" id="UP001491310"/>
    </source>
</evidence>
<feature type="compositionally biased region" description="Basic and acidic residues" evidence="1">
    <location>
        <begin position="150"/>
        <end position="161"/>
    </location>
</feature>
<name>A0ABR2YHY8_9CHLO</name>
<comment type="caution">
    <text evidence="2">The sequence shown here is derived from an EMBL/GenBank/DDBJ whole genome shotgun (WGS) entry which is preliminary data.</text>
</comment>
<accession>A0ABR2YHY8</accession>
<feature type="region of interest" description="Disordered" evidence="1">
    <location>
        <begin position="557"/>
        <end position="631"/>
    </location>
</feature>
<feature type="compositionally biased region" description="Basic and acidic residues" evidence="1">
    <location>
        <begin position="507"/>
        <end position="518"/>
    </location>
</feature>
<feature type="compositionally biased region" description="Polar residues" evidence="1">
    <location>
        <begin position="225"/>
        <end position="237"/>
    </location>
</feature>
<evidence type="ECO:0000313" key="2">
    <source>
        <dbReference type="EMBL" id="KAK9905778.1"/>
    </source>
</evidence>
<feature type="region of interest" description="Disordered" evidence="1">
    <location>
        <begin position="150"/>
        <end position="169"/>
    </location>
</feature>
<protein>
    <submittedName>
        <fullName evidence="2">Uncharacterized protein</fullName>
    </submittedName>
</protein>
<dbReference type="Proteomes" id="UP001491310">
    <property type="component" value="Unassembled WGS sequence"/>
</dbReference>
<keyword evidence="3" id="KW-1185">Reference proteome</keyword>
<reference evidence="2 3" key="1">
    <citation type="journal article" date="2024" name="Nat. Commun.">
        <title>Phylogenomics reveals the evolutionary origins of lichenization in chlorophyte algae.</title>
        <authorList>
            <person name="Puginier C."/>
            <person name="Libourel C."/>
            <person name="Otte J."/>
            <person name="Skaloud P."/>
            <person name="Haon M."/>
            <person name="Grisel S."/>
            <person name="Petersen M."/>
            <person name="Berrin J.G."/>
            <person name="Delaux P.M."/>
            <person name="Dal Grande F."/>
            <person name="Keller J."/>
        </authorList>
    </citation>
    <scope>NUCLEOTIDE SEQUENCE [LARGE SCALE GENOMIC DNA]</scope>
    <source>
        <strain evidence="2 3">SAG 216-7</strain>
    </source>
</reference>
<feature type="region of interest" description="Disordered" evidence="1">
    <location>
        <begin position="381"/>
        <end position="424"/>
    </location>
</feature>
<feature type="compositionally biased region" description="Pro residues" evidence="1">
    <location>
        <begin position="331"/>
        <end position="342"/>
    </location>
</feature>
<dbReference type="EMBL" id="JALJOT010000011">
    <property type="protein sequence ID" value="KAK9905778.1"/>
    <property type="molecule type" value="Genomic_DNA"/>
</dbReference>
<feature type="region of interest" description="Disordered" evidence="1">
    <location>
        <begin position="225"/>
        <end position="269"/>
    </location>
</feature>
<feature type="compositionally biased region" description="Low complexity" evidence="1">
    <location>
        <begin position="557"/>
        <end position="575"/>
    </location>
</feature>
<feature type="region of interest" description="Disordered" evidence="1">
    <location>
        <begin position="453"/>
        <end position="521"/>
    </location>
</feature>
<evidence type="ECO:0000256" key="1">
    <source>
        <dbReference type="SAM" id="MobiDB-lite"/>
    </source>
</evidence>
<feature type="compositionally biased region" description="Polar residues" evidence="1">
    <location>
        <begin position="590"/>
        <end position="607"/>
    </location>
</feature>
<sequence length="731" mass="77247">MLVFLRTHRTGGLNAAETEQLQKQIQKALWLHPQGTKEGVEEAVAYLTKLGDASDSSMHPTETRPAMPASAPVDIVPIANNDGPSGAQPDKIRQPMSVRTAGVERNVQTEVHKDVQTTASQLAAAAAHVQLEIPLDRPLQFHRPIKDRLVHSSGEASRREVAPGPSMTADFKQTMGSFSAAQAQSYLAPTQLLPVQALHYPAVLRWPLSINAPAAPPLFQQHSWGSGLSSGAPSQKPQALVSEDPIGSTSPRHPHVTRPSSEERVEDPGLPVFDYTRARAALAELQKAPDSRLGPTGPRRVPQGPSQTPNARSDLRKRAVSPTWQSTARPATPPGFAPPPAPKRAHLAFGTRAAPPPSASLPGTPAAPAFVPRVASLGIGKSGADRQAASAHQKTSARPGSLQPKGEAKHSKAAIPGEAQQEGSLLAETRRDDALRALAALLLQPQTLQLLRPDRERASISSSSDNDDPRRGNCLSTPPMAHSRADADANRNARVPVMADKATQYSPDRDRRPSDALHSDQAAQEVIAEELAQLLDSWDGAAGSLPSALHGLAQRRASPLPPAAAAAPDGAAPQGTPLQHGTPPEDAKGSSHQLTAEDTARGVQQQHGPPAETLAGPSQEDAGGCSQQLERQVAAEEAARGVQQRVQELLLRQQAAAADPLLDAVLETLAEASLERLHARTPETAHGTRGNNPRTLWATGRLYLLVGFIRWTALATGVSRIAGAASLTGVV</sequence>
<organism evidence="2 3">
    <name type="scientific">Coccomyxa subellipsoidea</name>
    <dbReference type="NCBI Taxonomy" id="248742"/>
    <lineage>
        <taxon>Eukaryota</taxon>
        <taxon>Viridiplantae</taxon>
        <taxon>Chlorophyta</taxon>
        <taxon>core chlorophytes</taxon>
        <taxon>Trebouxiophyceae</taxon>
        <taxon>Trebouxiophyceae incertae sedis</taxon>
        <taxon>Coccomyxaceae</taxon>
        <taxon>Coccomyxa</taxon>
    </lineage>
</organism>
<proteinExistence type="predicted"/>
<feature type="region of interest" description="Disordered" evidence="1">
    <location>
        <begin position="285"/>
        <end position="344"/>
    </location>
</feature>